<evidence type="ECO:0000256" key="1">
    <source>
        <dbReference type="ARBA" id="ARBA00006767"/>
    </source>
</evidence>
<reference evidence="5" key="2">
    <citation type="submission" date="2016-10" db="EMBL/GenBank/DDBJ databases">
        <authorList>
            <person name="de Groot N.N."/>
        </authorList>
    </citation>
    <scope>NUCLEOTIDE SEQUENCE</scope>
    <source>
        <strain evidence="5">J.0604</strain>
    </source>
</reference>
<dbReference type="InterPro" id="IPR050437">
    <property type="entry name" value="Ribos_protein_bS1-like"/>
</dbReference>
<keyword evidence="5" id="KW-0934">Plastid</keyword>
<dbReference type="RefSeq" id="YP_009315232.1">
    <property type="nucleotide sequence ID" value="NC_031665.1"/>
</dbReference>
<keyword evidence="3" id="KW-0687">Ribonucleoprotein</keyword>
<feature type="domain" description="S1 motif" evidence="4">
    <location>
        <begin position="109"/>
        <end position="173"/>
    </location>
</feature>
<dbReference type="InterPro" id="IPR003029">
    <property type="entry name" value="S1_domain"/>
</dbReference>
<dbReference type="GO" id="GO:0006412">
    <property type="term" value="P:translation"/>
    <property type="evidence" value="ECO:0007669"/>
    <property type="project" value="TreeGrafter"/>
</dbReference>
<comment type="similarity">
    <text evidence="1">Belongs to the bacterial ribosomal protein bS1 family.</text>
</comment>
<dbReference type="PANTHER" id="PTHR10724:SF7">
    <property type="entry name" value="SMALL RIBOSOMAL SUBUNIT PROTEIN BS1C"/>
    <property type="match status" value="1"/>
</dbReference>
<dbReference type="SUPFAM" id="SSF50249">
    <property type="entry name" value="Nucleic acid-binding proteins"/>
    <property type="match status" value="3"/>
</dbReference>
<keyword evidence="5" id="KW-0150">Chloroplast</keyword>
<sequence length="256" mass="29448">MSFIHKNFAKVLNQYHYTFNPGDIIVGTIFSQEQEGYLVDIGNHTAGYLPIEEISLTTKNKYTQQLILYNTQEFFILAYNTDAKQLVLSIKRLNYIRSWDRIKQLKKEDISVQAYVKGINKGGILIEIEDIQGFIPNSHLLCNKSKYNLLYKTIQCKLLVANEHNNKLICSARCAIIAEIMQDIKVGSIIQSDVIEITEFGVFFNIYGVPALLHRSELQEKQIQQINILFKPQTVFMVRIIHIDAKQGRISVSLTF</sequence>
<dbReference type="PROSITE" id="PS50126">
    <property type="entry name" value="S1"/>
    <property type="match status" value="3"/>
</dbReference>
<dbReference type="PANTHER" id="PTHR10724">
    <property type="entry name" value="30S RIBOSOMAL PROTEIN S1"/>
    <property type="match status" value="1"/>
</dbReference>
<evidence type="ECO:0000313" key="5">
    <source>
        <dbReference type="EMBL" id="SCW23687.1"/>
    </source>
</evidence>
<dbReference type="SMART" id="SM00316">
    <property type="entry name" value="S1"/>
    <property type="match status" value="3"/>
</dbReference>
<organism evidence="5">
    <name type="scientific">Titanophycus setchellii</name>
    <dbReference type="NCBI Taxonomy" id="940129"/>
    <lineage>
        <taxon>Eukaryota</taxon>
        <taxon>Rhodophyta</taxon>
        <taxon>Florideophyceae</taxon>
        <taxon>Nemaliophycidae</taxon>
        <taxon>Nemaliales</taxon>
        <taxon>Liagoraceae</taxon>
        <taxon>Titanophycus</taxon>
    </lineage>
</organism>
<evidence type="ECO:0000259" key="4">
    <source>
        <dbReference type="PROSITE" id="PS50126"/>
    </source>
</evidence>
<name>A0A1G4NYF7_9FLOR</name>
<keyword evidence="2 5" id="KW-0689">Ribosomal protein</keyword>
<gene>
    <name evidence="5" type="primary">rps1</name>
    <name evidence="5" type="ORF">J0604_225</name>
</gene>
<dbReference type="GO" id="GO:0003735">
    <property type="term" value="F:structural constituent of ribosome"/>
    <property type="evidence" value="ECO:0007669"/>
    <property type="project" value="TreeGrafter"/>
</dbReference>
<dbReference type="InterPro" id="IPR035104">
    <property type="entry name" value="Ribosomal_protein_S1-like"/>
</dbReference>
<dbReference type="PRINTS" id="PR00681">
    <property type="entry name" value="RIBOSOMALS1"/>
</dbReference>
<dbReference type="Pfam" id="PF00575">
    <property type="entry name" value="S1"/>
    <property type="match status" value="2"/>
</dbReference>
<geneLocation type="chloroplast" evidence="5"/>
<dbReference type="AlphaFoldDB" id="A0A1G4NYF7"/>
<feature type="domain" description="S1 motif" evidence="4">
    <location>
        <begin position="22"/>
        <end position="91"/>
    </location>
</feature>
<feature type="domain" description="S1 motif" evidence="4">
    <location>
        <begin position="187"/>
        <end position="255"/>
    </location>
</feature>
<dbReference type="GO" id="GO:1990904">
    <property type="term" value="C:ribonucleoprotein complex"/>
    <property type="evidence" value="ECO:0007669"/>
    <property type="project" value="UniProtKB-KW"/>
</dbReference>
<dbReference type="Gene3D" id="2.40.50.140">
    <property type="entry name" value="Nucleic acid-binding proteins"/>
    <property type="match status" value="3"/>
</dbReference>
<accession>A0A1G4NYF7</accession>
<protein>
    <submittedName>
        <fullName evidence="5">Ribosomal protein S1</fullName>
    </submittedName>
</protein>
<dbReference type="GeneID" id="29999566"/>
<reference evidence="5" key="1">
    <citation type="submission" date="2016-10" db="EMBL/GenBank/DDBJ databases">
        <title>Chloroplast genomes as a tool to resolve red algal phylogenies: a case study in the Nemaliales.</title>
        <authorList>
            <person name="Costa J.F."/>
            <person name="Lin S.M."/>
            <person name="Macaya E.C."/>
            <person name="Fernandez-Garcia C."/>
            <person name="Verbruggen H."/>
        </authorList>
    </citation>
    <scope>NUCLEOTIDE SEQUENCE</scope>
    <source>
        <strain evidence="5">J.0604</strain>
    </source>
</reference>
<evidence type="ECO:0000256" key="3">
    <source>
        <dbReference type="ARBA" id="ARBA00023274"/>
    </source>
</evidence>
<dbReference type="GO" id="GO:0003729">
    <property type="term" value="F:mRNA binding"/>
    <property type="evidence" value="ECO:0007669"/>
    <property type="project" value="TreeGrafter"/>
</dbReference>
<proteinExistence type="inferred from homology"/>
<dbReference type="GO" id="GO:0005840">
    <property type="term" value="C:ribosome"/>
    <property type="evidence" value="ECO:0007669"/>
    <property type="project" value="UniProtKB-KW"/>
</dbReference>
<evidence type="ECO:0000256" key="2">
    <source>
        <dbReference type="ARBA" id="ARBA00022980"/>
    </source>
</evidence>
<dbReference type="InterPro" id="IPR012340">
    <property type="entry name" value="NA-bd_OB-fold"/>
</dbReference>
<dbReference type="EMBL" id="LT622874">
    <property type="protein sequence ID" value="SCW23687.1"/>
    <property type="molecule type" value="Genomic_DNA"/>
</dbReference>